<evidence type="ECO:0000256" key="2">
    <source>
        <dbReference type="PROSITE-ProRule" id="PRU00059"/>
    </source>
</evidence>
<organism evidence="5 6">
    <name type="scientific">Cherax quadricarinatus</name>
    <name type="common">Australian red claw crayfish</name>
    <dbReference type="NCBI Taxonomy" id="27406"/>
    <lineage>
        <taxon>Eukaryota</taxon>
        <taxon>Metazoa</taxon>
        <taxon>Ecdysozoa</taxon>
        <taxon>Arthropoda</taxon>
        <taxon>Crustacea</taxon>
        <taxon>Multicrustacea</taxon>
        <taxon>Malacostraca</taxon>
        <taxon>Eumalacostraca</taxon>
        <taxon>Eucarida</taxon>
        <taxon>Decapoda</taxon>
        <taxon>Pleocyemata</taxon>
        <taxon>Astacidea</taxon>
        <taxon>Parastacoidea</taxon>
        <taxon>Parastacidae</taxon>
        <taxon>Cherax</taxon>
    </lineage>
</organism>
<keyword evidence="3" id="KW-0732">Signal</keyword>
<feature type="chain" id="PRO_5043687841" description="CUB domain-containing protein" evidence="3">
    <location>
        <begin position="25"/>
        <end position="372"/>
    </location>
</feature>
<sequence length="372" mass="40477">MVRVMVAVIVVILVVMCLLHTVSSQSPYNSTYRDPKLLVTVTASSCEVLGQTGSCLPYFSCRKMGGTVKGNCLFTFGIGDCCVFEKTCGGTSSARTSYFTSSSTTATNVGSCSLSISKSNNVCQLRLEMKKAELSEPDAEGACNDQYLEIQGTTGSHPRICGLNTGQHYYVDVSRDAGPFLVTVETIVANSASSWNIQVQQISCGSTDLAPTGCTQYYKSPSGQVKSFNYHTLASSRTHPSTGLTGTRHLQETYRICVRQQSGYCNVKWTAAQGEDYAFTLTDNLNPDNQIPGFPMFNSAVNEDCMFTDYLIIAEGTTSGTDSVNIICGSKFPDPYVRSKNFEVTVITNKVELTDDDIDNRGFHLNYVLEPC</sequence>
<dbReference type="InterPro" id="IPR000859">
    <property type="entry name" value="CUB_dom"/>
</dbReference>
<proteinExistence type="predicted"/>
<dbReference type="EMBL" id="JARKIK010000044">
    <property type="protein sequence ID" value="KAK8736503.1"/>
    <property type="molecule type" value="Genomic_DNA"/>
</dbReference>
<comment type="caution">
    <text evidence="2">Lacks conserved residue(s) required for the propagation of feature annotation.</text>
</comment>
<keyword evidence="1" id="KW-1015">Disulfide bond</keyword>
<accession>A0AAW0X989</accession>
<feature type="domain" description="CUB" evidence="4">
    <location>
        <begin position="214"/>
        <end position="370"/>
    </location>
</feature>
<dbReference type="Pfam" id="PF26080">
    <property type="entry name" value="CUB_animal"/>
    <property type="match status" value="1"/>
</dbReference>
<dbReference type="AlphaFoldDB" id="A0AAW0X989"/>
<protein>
    <recommendedName>
        <fullName evidence="4">CUB domain-containing protein</fullName>
    </recommendedName>
</protein>
<dbReference type="Gene3D" id="2.60.120.290">
    <property type="entry name" value="Spermadhesin, CUB domain"/>
    <property type="match status" value="1"/>
</dbReference>
<comment type="caution">
    <text evidence="5">The sequence shown here is derived from an EMBL/GenBank/DDBJ whole genome shotgun (WGS) entry which is preliminary data.</text>
</comment>
<dbReference type="PANTHER" id="PTHR33236">
    <property type="entry name" value="INTRAFLAGELLAR TRANSPORT PROTEIN 122 FAMILY PROTEIN-RELATED"/>
    <property type="match status" value="1"/>
</dbReference>
<feature type="signal peptide" evidence="3">
    <location>
        <begin position="1"/>
        <end position="24"/>
    </location>
</feature>
<dbReference type="PROSITE" id="PS01180">
    <property type="entry name" value="CUB"/>
    <property type="match status" value="1"/>
</dbReference>
<evidence type="ECO:0000259" key="4">
    <source>
        <dbReference type="PROSITE" id="PS01180"/>
    </source>
</evidence>
<evidence type="ECO:0000256" key="1">
    <source>
        <dbReference type="ARBA" id="ARBA00023157"/>
    </source>
</evidence>
<dbReference type="PANTHER" id="PTHR33236:SF5">
    <property type="entry name" value="CUB DOMAIN-CONTAINING PROTEIN"/>
    <property type="match status" value="1"/>
</dbReference>
<reference evidence="5 6" key="1">
    <citation type="journal article" date="2024" name="BMC Genomics">
        <title>Genome assembly of redclaw crayfish (Cherax quadricarinatus) provides insights into its immune adaptation and hypoxia tolerance.</title>
        <authorList>
            <person name="Liu Z."/>
            <person name="Zheng J."/>
            <person name="Li H."/>
            <person name="Fang K."/>
            <person name="Wang S."/>
            <person name="He J."/>
            <person name="Zhou D."/>
            <person name="Weng S."/>
            <person name="Chi M."/>
            <person name="Gu Z."/>
            <person name="He J."/>
            <person name="Li F."/>
            <person name="Wang M."/>
        </authorList>
    </citation>
    <scope>NUCLEOTIDE SEQUENCE [LARGE SCALE GENOMIC DNA]</scope>
    <source>
        <strain evidence="5">ZL_2023a</strain>
    </source>
</reference>
<name>A0AAW0X989_CHEQU</name>
<evidence type="ECO:0000256" key="3">
    <source>
        <dbReference type="SAM" id="SignalP"/>
    </source>
</evidence>
<evidence type="ECO:0000313" key="5">
    <source>
        <dbReference type="EMBL" id="KAK8736503.1"/>
    </source>
</evidence>
<dbReference type="InterPro" id="IPR035914">
    <property type="entry name" value="Sperma_CUB_dom_sf"/>
</dbReference>
<dbReference type="Proteomes" id="UP001445076">
    <property type="component" value="Unassembled WGS sequence"/>
</dbReference>
<dbReference type="InterPro" id="IPR058698">
    <property type="entry name" value="CUB_metazoa"/>
</dbReference>
<gene>
    <name evidence="5" type="ORF">OTU49_005041</name>
</gene>
<keyword evidence="6" id="KW-1185">Reference proteome</keyword>
<evidence type="ECO:0000313" key="6">
    <source>
        <dbReference type="Proteomes" id="UP001445076"/>
    </source>
</evidence>